<reference evidence="1" key="1">
    <citation type="submission" date="2021-01" db="EMBL/GenBank/DDBJ databases">
        <title>Whole genome shotgun sequence of Cellulomonas chitinilytica NBRC 110799.</title>
        <authorList>
            <person name="Komaki H."/>
            <person name="Tamura T."/>
        </authorList>
    </citation>
    <scope>NUCLEOTIDE SEQUENCE</scope>
    <source>
        <strain evidence="1">NBRC 110799</strain>
    </source>
</reference>
<dbReference type="GO" id="GO:0005198">
    <property type="term" value="F:structural molecule activity"/>
    <property type="evidence" value="ECO:0007669"/>
    <property type="project" value="InterPro"/>
</dbReference>
<dbReference type="Pfam" id="PF06841">
    <property type="entry name" value="Phage_T4_gp19"/>
    <property type="match status" value="1"/>
</dbReference>
<evidence type="ECO:0000313" key="1">
    <source>
        <dbReference type="EMBL" id="GIG22011.1"/>
    </source>
</evidence>
<comment type="caution">
    <text evidence="1">The sequence shown here is derived from an EMBL/GenBank/DDBJ whole genome shotgun (WGS) entry which is preliminary data.</text>
</comment>
<dbReference type="EMBL" id="BONK01000009">
    <property type="protein sequence ID" value="GIG22011.1"/>
    <property type="molecule type" value="Genomic_DNA"/>
</dbReference>
<accession>A0A919U248</accession>
<dbReference type="InterPro" id="IPR010667">
    <property type="entry name" value="Phage_T4_Gp19"/>
</dbReference>
<dbReference type="PANTHER" id="PTHR38009">
    <property type="entry name" value="CONSERVED HYPOTHETICAL PHAGE TAIL PROTEIN"/>
    <property type="match status" value="1"/>
</dbReference>
<dbReference type="InterPro" id="IPR011747">
    <property type="entry name" value="CHP02241"/>
</dbReference>
<keyword evidence="2" id="KW-1185">Reference proteome</keyword>
<organism evidence="1 2">
    <name type="scientific">Cellulomonas chitinilytica</name>
    <dbReference type="NCBI Taxonomy" id="398759"/>
    <lineage>
        <taxon>Bacteria</taxon>
        <taxon>Bacillati</taxon>
        <taxon>Actinomycetota</taxon>
        <taxon>Actinomycetes</taxon>
        <taxon>Micrococcales</taxon>
        <taxon>Cellulomonadaceae</taxon>
        <taxon>Cellulomonas</taxon>
    </lineage>
</organism>
<protein>
    <submittedName>
        <fullName evidence="1">Phage tail protein</fullName>
    </submittedName>
</protein>
<name>A0A919U248_9CELL</name>
<gene>
    <name evidence="1" type="ORF">Cch01nite_27350</name>
</gene>
<dbReference type="NCBIfam" id="TIGR02241">
    <property type="entry name" value="conserved hypothetical phage tail region protein"/>
    <property type="match status" value="1"/>
</dbReference>
<dbReference type="PANTHER" id="PTHR38009:SF1">
    <property type="entry name" value="CONSERVED HYPOTHETICAL PHAGE TAIL PROTEIN"/>
    <property type="match status" value="1"/>
</dbReference>
<evidence type="ECO:0000313" key="2">
    <source>
        <dbReference type="Proteomes" id="UP000632740"/>
    </source>
</evidence>
<proteinExistence type="predicted"/>
<dbReference type="Proteomes" id="UP000632740">
    <property type="component" value="Unassembled WGS sequence"/>
</dbReference>
<sequence length="151" mass="16409">MLAMIDEEAAVAIGIRYEVKIDKTDLGEFTSCEGLGAEVVMETREEGGNNTLVWQLPTRIKYPNIKLTRPLGKSTEKVAAWISSMATGFTRHTGSIVAKNAHGDVIATWSLEGIVPVRWTGPSMQPDNSKIVTETVEIAHHGFTKAKGGQN</sequence>
<dbReference type="AlphaFoldDB" id="A0A919U248"/>